<proteinExistence type="predicted"/>
<evidence type="ECO:0000313" key="1">
    <source>
        <dbReference type="EMBL" id="QFX78120.1"/>
    </source>
</evidence>
<dbReference type="RefSeq" id="WP_238966259.1">
    <property type="nucleotide sequence ID" value="NZ_CANUIV010000002.1"/>
</dbReference>
<sequence>MKIIKFLSYKFLKTYFISLIKLPVNIDNKYNDLAKCIEVSRIESADLSSFNNVDSELIVSLTTYGSQINDVHYVIKSIITQTLRPSKIILWLDKQEYGECDIPLNLKTLYDYGLEIRFCKNYRSYKKIIPTIKSYPEYKVITIDDDYIYPSDMIELLVKENEKYPNYIIGHRAHKMSFDRKGRLKKYNCWDFETTCSKEGHDIFLTTGGGTLFPPNVFKGDFLDDELFMELCPTADDVWIKVNAIVNNVMCKKIDDSRDWQKRFVSIESSNLALSGLNVGKSMNDTQLRKVMNYFGIEDVKLKEK</sequence>
<dbReference type="AlphaFoldDB" id="A0A5P9WB44"/>
<accession>A0A5P9WB44</accession>
<dbReference type="SUPFAM" id="SSF53448">
    <property type="entry name" value="Nucleotide-diphospho-sugar transferases"/>
    <property type="match status" value="1"/>
</dbReference>
<name>A0A5P9WB44_VIBPH</name>
<dbReference type="InterPro" id="IPR029044">
    <property type="entry name" value="Nucleotide-diphossugar_trans"/>
</dbReference>
<dbReference type="EMBL" id="MK473653">
    <property type="protein sequence ID" value="QFX78120.1"/>
    <property type="molecule type" value="Genomic_DNA"/>
</dbReference>
<gene>
    <name evidence="1" type="primary">wbgQ</name>
</gene>
<organism evidence="1">
    <name type="scientific">Vibrio parahaemolyticus</name>
    <dbReference type="NCBI Taxonomy" id="670"/>
    <lineage>
        <taxon>Bacteria</taxon>
        <taxon>Pseudomonadati</taxon>
        <taxon>Pseudomonadota</taxon>
        <taxon>Gammaproteobacteria</taxon>
        <taxon>Vibrionales</taxon>
        <taxon>Vibrionaceae</taxon>
        <taxon>Vibrio</taxon>
    </lineage>
</organism>
<reference evidence="1" key="1">
    <citation type="submission" date="2019-01" db="EMBL/GenBank/DDBJ databases">
        <authorList>
            <person name="Pang Y."/>
            <person name="Liu B."/>
            <person name="Guo X."/>
        </authorList>
    </citation>
    <scope>NUCLEOTIDE SEQUENCE</scope>
    <source>
        <strain evidence="1">G3551</strain>
    </source>
</reference>
<dbReference type="GO" id="GO:0016740">
    <property type="term" value="F:transferase activity"/>
    <property type="evidence" value="ECO:0007669"/>
    <property type="project" value="UniProtKB-KW"/>
</dbReference>
<keyword evidence="1" id="KW-0808">Transferase</keyword>
<protein>
    <submittedName>
        <fullName evidence="1">Glycosyl transferase</fullName>
    </submittedName>
</protein>